<sequence length="304" mass="33323">MSIKSLQLRHIRSFLAVAKCRSFVDAAQHLGVSQPALSQTIGHFEAVLGVKLFTRTTRHVDLTDQGRRLLAKSSALESELNSYLRELEAIRDGVSATLRIGYLIGTGVEIMPEAIRRFEERFPKVTVELAEFDFNRPDCGLKGGEVDCAIVRPPIGVEDVEINDLFEEGRVVCLPDHHPLAVHETLTLAQIKDLPVVAAPGGGVWRDYWLASDLLHNETLNVVVEAATLDSELQAVATRKGISITADSTAKFYARPGVIFRPLVDTSNCTVAIGYRKAGNGRIAEFVRIAKEVSAELCPLPDRG</sequence>
<dbReference type="InterPro" id="IPR036390">
    <property type="entry name" value="WH_DNA-bd_sf"/>
</dbReference>
<dbReference type="PROSITE" id="PS50931">
    <property type="entry name" value="HTH_LYSR"/>
    <property type="match status" value="1"/>
</dbReference>
<evidence type="ECO:0000256" key="2">
    <source>
        <dbReference type="ARBA" id="ARBA00023015"/>
    </source>
</evidence>
<evidence type="ECO:0000256" key="3">
    <source>
        <dbReference type="ARBA" id="ARBA00023125"/>
    </source>
</evidence>
<protein>
    <submittedName>
        <fullName evidence="6">LysR family transcriptional regulator</fullName>
    </submittedName>
</protein>
<name>A0A8J2ZIJ6_9RHOB</name>
<dbReference type="FunFam" id="1.10.10.10:FF:000001">
    <property type="entry name" value="LysR family transcriptional regulator"/>
    <property type="match status" value="1"/>
</dbReference>
<dbReference type="Gene3D" id="1.10.10.10">
    <property type="entry name" value="Winged helix-like DNA-binding domain superfamily/Winged helix DNA-binding domain"/>
    <property type="match status" value="1"/>
</dbReference>
<proteinExistence type="inferred from homology"/>
<dbReference type="AlphaFoldDB" id="A0A8J2ZIJ6"/>
<dbReference type="InterPro" id="IPR005119">
    <property type="entry name" value="LysR_subst-bd"/>
</dbReference>
<evidence type="ECO:0000313" key="6">
    <source>
        <dbReference type="EMBL" id="GGG68630.1"/>
    </source>
</evidence>
<dbReference type="InterPro" id="IPR036388">
    <property type="entry name" value="WH-like_DNA-bd_sf"/>
</dbReference>
<keyword evidence="7" id="KW-1185">Reference proteome</keyword>
<dbReference type="CDD" id="cd08414">
    <property type="entry name" value="PBP2_LTTR_aromatics_like"/>
    <property type="match status" value="1"/>
</dbReference>
<dbReference type="Pfam" id="PF00126">
    <property type="entry name" value="HTH_1"/>
    <property type="match status" value="1"/>
</dbReference>
<feature type="domain" description="HTH lysR-type" evidence="5">
    <location>
        <begin position="6"/>
        <end position="63"/>
    </location>
</feature>
<dbReference type="Proteomes" id="UP000617145">
    <property type="component" value="Unassembled WGS sequence"/>
</dbReference>
<reference evidence="6" key="1">
    <citation type="journal article" date="2014" name="Int. J. Syst. Evol. Microbiol.">
        <title>Complete genome sequence of Corynebacterium casei LMG S-19264T (=DSM 44701T), isolated from a smear-ripened cheese.</title>
        <authorList>
            <consortium name="US DOE Joint Genome Institute (JGI-PGF)"/>
            <person name="Walter F."/>
            <person name="Albersmeier A."/>
            <person name="Kalinowski J."/>
            <person name="Ruckert C."/>
        </authorList>
    </citation>
    <scope>NUCLEOTIDE SEQUENCE</scope>
    <source>
        <strain evidence="6">CGMCC 1.15762</strain>
    </source>
</reference>
<dbReference type="GO" id="GO:0003677">
    <property type="term" value="F:DNA binding"/>
    <property type="evidence" value="ECO:0007669"/>
    <property type="project" value="UniProtKB-KW"/>
</dbReference>
<evidence type="ECO:0000256" key="1">
    <source>
        <dbReference type="ARBA" id="ARBA00009437"/>
    </source>
</evidence>
<dbReference type="EMBL" id="BMJV01000002">
    <property type="protein sequence ID" value="GGG68630.1"/>
    <property type="molecule type" value="Genomic_DNA"/>
</dbReference>
<dbReference type="GO" id="GO:0032993">
    <property type="term" value="C:protein-DNA complex"/>
    <property type="evidence" value="ECO:0007669"/>
    <property type="project" value="TreeGrafter"/>
</dbReference>
<dbReference type="PRINTS" id="PR00039">
    <property type="entry name" value="HTHLYSR"/>
</dbReference>
<evidence type="ECO:0000256" key="4">
    <source>
        <dbReference type="ARBA" id="ARBA00023163"/>
    </source>
</evidence>
<dbReference type="SUPFAM" id="SSF46785">
    <property type="entry name" value="Winged helix' DNA-binding domain"/>
    <property type="match status" value="1"/>
</dbReference>
<comment type="caution">
    <text evidence="6">The sequence shown here is derived from an EMBL/GenBank/DDBJ whole genome shotgun (WGS) entry which is preliminary data.</text>
</comment>
<keyword evidence="2" id="KW-0805">Transcription regulation</keyword>
<dbReference type="SUPFAM" id="SSF53850">
    <property type="entry name" value="Periplasmic binding protein-like II"/>
    <property type="match status" value="1"/>
</dbReference>
<evidence type="ECO:0000313" key="7">
    <source>
        <dbReference type="Proteomes" id="UP000617145"/>
    </source>
</evidence>
<dbReference type="PANTHER" id="PTHR30346:SF0">
    <property type="entry name" value="HCA OPERON TRANSCRIPTIONAL ACTIVATOR HCAR"/>
    <property type="match status" value="1"/>
</dbReference>
<keyword evidence="3" id="KW-0238">DNA-binding</keyword>
<dbReference type="Pfam" id="PF03466">
    <property type="entry name" value="LysR_substrate"/>
    <property type="match status" value="1"/>
</dbReference>
<dbReference type="RefSeq" id="WP_188789575.1">
    <property type="nucleotide sequence ID" value="NZ_BMJV01000002.1"/>
</dbReference>
<reference evidence="6" key="2">
    <citation type="submission" date="2020-09" db="EMBL/GenBank/DDBJ databases">
        <authorList>
            <person name="Sun Q."/>
            <person name="Zhou Y."/>
        </authorList>
    </citation>
    <scope>NUCLEOTIDE SEQUENCE</scope>
    <source>
        <strain evidence="6">CGMCC 1.15762</strain>
    </source>
</reference>
<gene>
    <name evidence="6" type="ORF">GCM10011415_14800</name>
</gene>
<accession>A0A8J2ZIJ6</accession>
<dbReference type="Gene3D" id="3.40.190.10">
    <property type="entry name" value="Periplasmic binding protein-like II"/>
    <property type="match status" value="2"/>
</dbReference>
<dbReference type="GO" id="GO:0003700">
    <property type="term" value="F:DNA-binding transcription factor activity"/>
    <property type="evidence" value="ECO:0007669"/>
    <property type="project" value="InterPro"/>
</dbReference>
<dbReference type="PANTHER" id="PTHR30346">
    <property type="entry name" value="TRANSCRIPTIONAL DUAL REGULATOR HCAR-RELATED"/>
    <property type="match status" value="1"/>
</dbReference>
<keyword evidence="4" id="KW-0804">Transcription</keyword>
<comment type="similarity">
    <text evidence="1">Belongs to the LysR transcriptional regulatory family.</text>
</comment>
<organism evidence="6 7">
    <name type="scientific">Salipiger pallidus</name>
    <dbReference type="NCBI Taxonomy" id="1775170"/>
    <lineage>
        <taxon>Bacteria</taxon>
        <taxon>Pseudomonadati</taxon>
        <taxon>Pseudomonadota</taxon>
        <taxon>Alphaproteobacteria</taxon>
        <taxon>Rhodobacterales</taxon>
        <taxon>Roseobacteraceae</taxon>
        <taxon>Salipiger</taxon>
    </lineage>
</organism>
<evidence type="ECO:0000259" key="5">
    <source>
        <dbReference type="PROSITE" id="PS50931"/>
    </source>
</evidence>
<dbReference type="InterPro" id="IPR000847">
    <property type="entry name" value="LysR_HTH_N"/>
</dbReference>